<sequence length="313" mass="32065">MTGSPPRPQRAPAVLGIGEVLWDLLPSGRRLGGAPFNVTAQLARMGFTAGYLTAVGDDEPGLAACERMRELGVGTALVRTVALPTGRAEVTLDAAGEPRFDVLSPAAHDRLAAGDVAAAVLAAGAADVLVYGTLASQEPATCELVGRLAAAAPQHALRVYDVNLREGRWAPGLVHRLAAHANVLKLSESELIALLGLPDGRERPLDDAAVESGLRTLADRYGLRAAACSMGGRGGALLLDGAFARAASAPVAVADTVGAGDAFTAALAEGLHRTLPAARALRRANALGGLTASRTGALPDWTRAEWEALTDST</sequence>
<dbReference type="SUPFAM" id="SSF53613">
    <property type="entry name" value="Ribokinase-like"/>
    <property type="match status" value="1"/>
</dbReference>
<dbReference type="EMBL" id="BAABEP010000044">
    <property type="protein sequence ID" value="GAA3747413.1"/>
    <property type="molecule type" value="Genomic_DNA"/>
</dbReference>
<dbReference type="InterPro" id="IPR002173">
    <property type="entry name" value="Carboh/pur_kinase_PfkB_CS"/>
</dbReference>
<evidence type="ECO:0000256" key="3">
    <source>
        <dbReference type="ARBA" id="ARBA00022741"/>
    </source>
</evidence>
<dbReference type="InterPro" id="IPR050306">
    <property type="entry name" value="PfkB_Carbo_kinase"/>
</dbReference>
<evidence type="ECO:0000256" key="1">
    <source>
        <dbReference type="ARBA" id="ARBA00010688"/>
    </source>
</evidence>
<dbReference type="PROSITE" id="PS00584">
    <property type="entry name" value="PFKB_KINASES_2"/>
    <property type="match status" value="1"/>
</dbReference>
<feature type="domain" description="Carbohydrate kinase PfkB" evidence="6">
    <location>
        <begin position="30"/>
        <end position="298"/>
    </location>
</feature>
<dbReference type="InterPro" id="IPR029056">
    <property type="entry name" value="Ribokinase-like"/>
</dbReference>
<comment type="similarity">
    <text evidence="1">Belongs to the carbohydrate kinase PfkB family.</text>
</comment>
<protein>
    <submittedName>
        <fullName evidence="7">Carbohydrate kinase</fullName>
    </submittedName>
</protein>
<evidence type="ECO:0000313" key="8">
    <source>
        <dbReference type="Proteomes" id="UP001499884"/>
    </source>
</evidence>
<keyword evidence="4 7" id="KW-0418">Kinase</keyword>
<keyword evidence="5" id="KW-0067">ATP-binding</keyword>
<dbReference type="Gene3D" id="3.40.1190.20">
    <property type="match status" value="1"/>
</dbReference>
<evidence type="ECO:0000256" key="4">
    <source>
        <dbReference type="ARBA" id="ARBA00022777"/>
    </source>
</evidence>
<dbReference type="PANTHER" id="PTHR43085">
    <property type="entry name" value="HEXOKINASE FAMILY MEMBER"/>
    <property type="match status" value="1"/>
</dbReference>
<gene>
    <name evidence="7" type="ORF">GCM10023082_49790</name>
</gene>
<name>A0ABP7FST8_9ACTN</name>
<dbReference type="Pfam" id="PF00294">
    <property type="entry name" value="PfkB"/>
    <property type="match status" value="1"/>
</dbReference>
<evidence type="ECO:0000313" key="7">
    <source>
        <dbReference type="EMBL" id="GAA3747413.1"/>
    </source>
</evidence>
<dbReference type="Proteomes" id="UP001499884">
    <property type="component" value="Unassembled WGS sequence"/>
</dbReference>
<keyword evidence="2" id="KW-0808">Transferase</keyword>
<comment type="caution">
    <text evidence="7">The sequence shown here is derived from an EMBL/GenBank/DDBJ whole genome shotgun (WGS) entry which is preliminary data.</text>
</comment>
<accession>A0ABP7FST8</accession>
<dbReference type="PROSITE" id="PS00583">
    <property type="entry name" value="PFKB_KINASES_1"/>
    <property type="match status" value="1"/>
</dbReference>
<dbReference type="GO" id="GO:0016301">
    <property type="term" value="F:kinase activity"/>
    <property type="evidence" value="ECO:0007669"/>
    <property type="project" value="UniProtKB-KW"/>
</dbReference>
<keyword evidence="3" id="KW-0547">Nucleotide-binding</keyword>
<keyword evidence="8" id="KW-1185">Reference proteome</keyword>
<evidence type="ECO:0000256" key="2">
    <source>
        <dbReference type="ARBA" id="ARBA00022679"/>
    </source>
</evidence>
<evidence type="ECO:0000259" key="6">
    <source>
        <dbReference type="Pfam" id="PF00294"/>
    </source>
</evidence>
<evidence type="ECO:0000256" key="5">
    <source>
        <dbReference type="ARBA" id="ARBA00022840"/>
    </source>
</evidence>
<organism evidence="7 8">
    <name type="scientific">Streptomyces tremellae</name>
    <dbReference type="NCBI Taxonomy" id="1124239"/>
    <lineage>
        <taxon>Bacteria</taxon>
        <taxon>Bacillati</taxon>
        <taxon>Actinomycetota</taxon>
        <taxon>Actinomycetes</taxon>
        <taxon>Kitasatosporales</taxon>
        <taxon>Streptomycetaceae</taxon>
        <taxon>Streptomyces</taxon>
    </lineage>
</organism>
<dbReference type="RefSeq" id="WP_345651700.1">
    <property type="nucleotide sequence ID" value="NZ_BAABEP010000044.1"/>
</dbReference>
<proteinExistence type="inferred from homology"/>
<dbReference type="PANTHER" id="PTHR43085:SF1">
    <property type="entry name" value="PSEUDOURIDINE KINASE-RELATED"/>
    <property type="match status" value="1"/>
</dbReference>
<reference evidence="8" key="1">
    <citation type="journal article" date="2019" name="Int. J. Syst. Evol. Microbiol.">
        <title>The Global Catalogue of Microorganisms (GCM) 10K type strain sequencing project: providing services to taxonomists for standard genome sequencing and annotation.</title>
        <authorList>
            <consortium name="The Broad Institute Genomics Platform"/>
            <consortium name="The Broad Institute Genome Sequencing Center for Infectious Disease"/>
            <person name="Wu L."/>
            <person name="Ma J."/>
        </authorList>
    </citation>
    <scope>NUCLEOTIDE SEQUENCE [LARGE SCALE GENOMIC DNA]</scope>
    <source>
        <strain evidence="8">JCM 30846</strain>
    </source>
</reference>
<dbReference type="InterPro" id="IPR011611">
    <property type="entry name" value="PfkB_dom"/>
</dbReference>